<protein>
    <submittedName>
        <fullName evidence="1">Uncharacterized protein</fullName>
    </submittedName>
</protein>
<accession>A0AAD7XZ89</accession>
<sequence length="251" mass="27916">MLLRLLWIDGAHWPVDRGSLRMYVLLVAVKETLGIQPVGAVVRLELCQLFKKRGVQDGCGPVDMWISKDVDQQGCGSARTWISKDVDQQRCGSAKSGLIKDQDRTSRMAYAAEGSCKHARATCCRKENFGYSLGIQPVGAVVRLKLCQLSESVVFKMVVDLWICGSAKMWISKDVDRQGCGSAKSGLIKDQGRTSRMAYAAELFKKHGVQDDCGSVDMWICGSAKTWISKTLWIFVTRRLTSGAEMQRVRE</sequence>
<reference evidence="1 2" key="1">
    <citation type="submission" date="2023-03" db="EMBL/GenBank/DDBJ databases">
        <title>Genome sequence of Lichtheimia ornata CBS 291.66.</title>
        <authorList>
            <person name="Mohabir J.T."/>
            <person name="Shea T.P."/>
            <person name="Kurbessoian T."/>
            <person name="Berby B."/>
            <person name="Fontaine J."/>
            <person name="Livny J."/>
            <person name="Gnirke A."/>
            <person name="Stajich J.E."/>
            <person name="Cuomo C.A."/>
        </authorList>
    </citation>
    <scope>NUCLEOTIDE SEQUENCE [LARGE SCALE GENOMIC DNA]</scope>
    <source>
        <strain evidence="1">CBS 291.66</strain>
    </source>
</reference>
<evidence type="ECO:0000313" key="1">
    <source>
        <dbReference type="EMBL" id="KAJ8655507.1"/>
    </source>
</evidence>
<keyword evidence="2" id="KW-1185">Reference proteome</keyword>
<evidence type="ECO:0000313" key="2">
    <source>
        <dbReference type="Proteomes" id="UP001234581"/>
    </source>
</evidence>
<organism evidence="1 2">
    <name type="scientific">Lichtheimia ornata</name>
    <dbReference type="NCBI Taxonomy" id="688661"/>
    <lineage>
        <taxon>Eukaryota</taxon>
        <taxon>Fungi</taxon>
        <taxon>Fungi incertae sedis</taxon>
        <taxon>Mucoromycota</taxon>
        <taxon>Mucoromycotina</taxon>
        <taxon>Mucoromycetes</taxon>
        <taxon>Mucorales</taxon>
        <taxon>Lichtheimiaceae</taxon>
        <taxon>Lichtheimia</taxon>
    </lineage>
</organism>
<proteinExistence type="predicted"/>
<name>A0AAD7XZ89_9FUNG</name>
<comment type="caution">
    <text evidence="1">The sequence shown here is derived from an EMBL/GenBank/DDBJ whole genome shotgun (WGS) entry which is preliminary data.</text>
</comment>
<dbReference type="GeneID" id="83216200"/>
<gene>
    <name evidence="1" type="ORF">O0I10_008793</name>
</gene>
<dbReference type="EMBL" id="JARTCD010000048">
    <property type="protein sequence ID" value="KAJ8655507.1"/>
    <property type="molecule type" value="Genomic_DNA"/>
</dbReference>
<dbReference type="RefSeq" id="XP_058340420.1">
    <property type="nucleotide sequence ID" value="XM_058488794.1"/>
</dbReference>
<dbReference type="Proteomes" id="UP001234581">
    <property type="component" value="Unassembled WGS sequence"/>
</dbReference>
<dbReference type="AlphaFoldDB" id="A0AAD7XZ89"/>